<evidence type="ECO:0000259" key="4">
    <source>
        <dbReference type="PROSITE" id="PS50893"/>
    </source>
</evidence>
<keyword evidence="5" id="KW-0378">Hydrolase</keyword>
<reference evidence="7" key="2">
    <citation type="journal article" date="2018" name="Genome Biol.">
        <title>SKESA: strategic k-mer extension for scrupulous assemblies.</title>
        <authorList>
            <person name="Souvorov A."/>
            <person name="Agarwala R."/>
            <person name="Lipman D.J."/>
        </authorList>
    </citation>
    <scope>NUCLEOTIDE SEQUENCE</scope>
    <source>
        <strain evidence="7">HN1000</strain>
    </source>
</reference>
<evidence type="ECO:0000256" key="3">
    <source>
        <dbReference type="ARBA" id="ARBA00022840"/>
    </source>
</evidence>
<keyword evidence="3 5" id="KW-0067">ATP-binding</keyword>
<feature type="domain" description="ABC transporter" evidence="4">
    <location>
        <begin position="6"/>
        <end position="232"/>
    </location>
</feature>
<evidence type="ECO:0000313" key="9">
    <source>
        <dbReference type="EMBL" id="VHY17247.1"/>
    </source>
</evidence>
<reference evidence="9 11" key="3">
    <citation type="submission" date="2019-04" db="EMBL/GenBank/DDBJ databases">
        <authorList>
            <consortium name="Pathogen Informatics"/>
        </authorList>
    </citation>
    <scope>NUCLEOTIDE SEQUENCE [LARGE SCALE GENOMIC DNA]</scope>
    <source>
        <strain evidence="11">tl291</strain>
        <strain evidence="9">Tl291</strain>
        <strain evidence="8 10">VRECD0157</strain>
    </source>
</reference>
<dbReference type="GeneID" id="66353428"/>
<dbReference type="Proteomes" id="UP000189137">
    <property type="component" value="Unassembled WGS sequence"/>
</dbReference>
<evidence type="ECO:0000313" key="10">
    <source>
        <dbReference type="Proteomes" id="UP000189137"/>
    </source>
</evidence>
<proteinExistence type="predicted"/>
<dbReference type="PANTHER" id="PTHR42788">
    <property type="entry name" value="TAURINE IMPORT ATP-BINDING PROTEIN-RELATED"/>
    <property type="match status" value="1"/>
</dbReference>
<dbReference type="EMBL" id="FUPS01000003">
    <property type="protein sequence ID" value="SJS02465.1"/>
    <property type="molecule type" value="Genomic_DNA"/>
</dbReference>
<dbReference type="GO" id="GO:0005524">
    <property type="term" value="F:ATP binding"/>
    <property type="evidence" value="ECO:0007669"/>
    <property type="project" value="UniProtKB-KW"/>
</dbReference>
<dbReference type="Gene3D" id="3.40.50.300">
    <property type="entry name" value="P-loop containing nucleotide triphosphate hydrolases"/>
    <property type="match status" value="1"/>
</dbReference>
<accession>A0A031WFL0</accession>
<dbReference type="PROSITE" id="PS50893">
    <property type="entry name" value="ABC_TRANSPORTER_2"/>
    <property type="match status" value="1"/>
</dbReference>
<dbReference type="SMART" id="SM00382">
    <property type="entry name" value="AAA"/>
    <property type="match status" value="1"/>
</dbReference>
<evidence type="ECO:0000313" key="5">
    <source>
        <dbReference type="EMBL" id="CDS84470.1"/>
    </source>
</evidence>
<evidence type="ECO:0000313" key="6">
    <source>
        <dbReference type="EMBL" id="CDS84906.1"/>
    </source>
</evidence>
<dbReference type="EMBL" id="LK932485">
    <property type="protein sequence ID" value="CDS84470.1"/>
    <property type="molecule type" value="Genomic_DNA"/>
</dbReference>
<dbReference type="PATRIC" id="fig|1496.1373.peg.3613"/>
<evidence type="ECO:0000313" key="8">
    <source>
        <dbReference type="EMBL" id="SJS02465.1"/>
    </source>
</evidence>
<dbReference type="InterPro" id="IPR003439">
    <property type="entry name" value="ABC_transporter-like_ATP-bd"/>
</dbReference>
<evidence type="ECO:0000313" key="7">
    <source>
        <dbReference type="EMBL" id="HBH1543476.1"/>
    </source>
</evidence>
<protein>
    <submittedName>
        <fullName evidence="7">ABC transporter ATP-binding protein</fullName>
    </submittedName>
    <submittedName>
        <fullName evidence="9">ABC transporter nitrate/sulfonate/taurine ATP-binding protein</fullName>
    </submittedName>
    <submittedName>
        <fullName evidence="6">ABC transporter, ATP-binding protein</fullName>
    </submittedName>
    <submittedName>
        <fullName evidence="5">ABC-type transport system, nitrate/sulfonate/taurine ATP-binding protein</fullName>
        <ecNumber evidence="5 8">3.6.3.-</ecNumber>
    </submittedName>
    <submittedName>
        <fullName evidence="8">Aliphatic sulfonates import ATP-binding protein SsuB</fullName>
    </submittedName>
</protein>
<evidence type="ECO:0000313" key="11">
    <source>
        <dbReference type="Proteomes" id="UP000372533"/>
    </source>
</evidence>
<dbReference type="EMBL" id="DAEPXK010000039">
    <property type="protein sequence ID" value="HBH1543476.1"/>
    <property type="molecule type" value="Genomic_DNA"/>
</dbReference>
<gene>
    <name evidence="9" type="primary">ssuB_5</name>
    <name evidence="8" type="synonym">ssuB_4</name>
    <name evidence="5" type="ORF">BN1096_340048</name>
    <name evidence="6" type="ORF">BN1097_350054</name>
    <name evidence="7" type="ORF">KRM00_003005</name>
    <name evidence="9" type="ORF">SAMEA1402366_03120</name>
    <name evidence="8" type="ORF">SAMEA3375112_00985</name>
</gene>
<dbReference type="PANTHER" id="PTHR42788:SF13">
    <property type="entry name" value="ALIPHATIC SULFONATES IMPORT ATP-BINDING PROTEIN SSUB"/>
    <property type="match status" value="1"/>
</dbReference>
<dbReference type="RefSeq" id="WP_003437066.1">
    <property type="nucleotide sequence ID" value="NZ_AP031492.1"/>
</dbReference>
<dbReference type="InterPro" id="IPR003593">
    <property type="entry name" value="AAA+_ATPase"/>
</dbReference>
<reference evidence="7" key="4">
    <citation type="submission" date="2021-06" db="EMBL/GenBank/DDBJ databases">
        <authorList>
            <consortium name="NCBI Pathogen Detection Project"/>
        </authorList>
    </citation>
    <scope>NUCLEOTIDE SEQUENCE</scope>
    <source>
        <strain evidence="7">HN1000</strain>
    </source>
</reference>
<organism evidence="5">
    <name type="scientific">Clostridioides difficile</name>
    <name type="common">Peptoclostridium difficile</name>
    <dbReference type="NCBI Taxonomy" id="1496"/>
    <lineage>
        <taxon>Bacteria</taxon>
        <taxon>Bacillati</taxon>
        <taxon>Bacillota</taxon>
        <taxon>Clostridia</taxon>
        <taxon>Peptostreptococcales</taxon>
        <taxon>Peptostreptococcaceae</taxon>
        <taxon>Clostridioides</taxon>
    </lineage>
</organism>
<dbReference type="EMBL" id="LK932371">
    <property type="protein sequence ID" value="CDS84906.1"/>
    <property type="molecule type" value="Genomic_DNA"/>
</dbReference>
<dbReference type="EC" id="3.6.3.-" evidence="5 8"/>
<keyword evidence="1" id="KW-0813">Transport</keyword>
<reference evidence="5" key="1">
    <citation type="submission" date="2014-07" db="EMBL/GenBank/DDBJ databases">
        <authorList>
            <person name="Monot Marc"/>
        </authorList>
    </citation>
    <scope>NUCLEOTIDE SEQUENCE</scope>
    <source>
        <strain evidence="6">7032994</strain>
    </source>
</reference>
<dbReference type="Pfam" id="PF00005">
    <property type="entry name" value="ABC_tran"/>
    <property type="match status" value="1"/>
</dbReference>
<dbReference type="InterPro" id="IPR050166">
    <property type="entry name" value="ABC_transporter_ATP-bind"/>
</dbReference>
<dbReference type="InterPro" id="IPR027417">
    <property type="entry name" value="P-loop_NTPase"/>
</dbReference>
<dbReference type="Proteomes" id="UP000878956">
    <property type="component" value="Unassembled WGS sequence"/>
</dbReference>
<dbReference type="OMA" id="PTLMPWK"/>
<dbReference type="SUPFAM" id="SSF52540">
    <property type="entry name" value="P-loop containing nucleoside triphosphate hydrolases"/>
    <property type="match status" value="1"/>
</dbReference>
<dbReference type="Proteomes" id="UP000372533">
    <property type="component" value="Unassembled WGS sequence"/>
</dbReference>
<evidence type="ECO:0000256" key="2">
    <source>
        <dbReference type="ARBA" id="ARBA00022741"/>
    </source>
</evidence>
<dbReference type="GO" id="GO:0016887">
    <property type="term" value="F:ATP hydrolysis activity"/>
    <property type="evidence" value="ECO:0007669"/>
    <property type="project" value="InterPro"/>
</dbReference>
<sequence length="232" mass="27191">MEKIKLSIENINKRYDSRIIFRDFNIDFYVNEVNCILGKSGCGKTTLLNIISGIIKNDTNNLNIKENLNRVGNKLEASYIFQDDRLIDWLTVEENIKIVVNKYYNKTQLNKICDEYLELVGISDYKKFYPQMLSGGIRQRVNIARAFIYPSKNIIMDEPFKSIDAKNTQLIMDNFRNILRKEKRTVLFVTHNIEEALFLADRIFILGDSPIRIKKILKNSKELEKNEVLKLI</sequence>
<dbReference type="KEGG" id="pdf:CD630DERM_10010"/>
<dbReference type="AlphaFoldDB" id="A0A031WFL0"/>
<dbReference type="EMBL" id="CAAJVP010000018">
    <property type="protein sequence ID" value="VHY17247.1"/>
    <property type="molecule type" value="Genomic_DNA"/>
</dbReference>
<keyword evidence="2" id="KW-0547">Nucleotide-binding</keyword>
<name>A0A031WFL0_CLODI</name>
<evidence type="ECO:0000256" key="1">
    <source>
        <dbReference type="ARBA" id="ARBA00022448"/>
    </source>
</evidence>